<evidence type="ECO:0000313" key="4">
    <source>
        <dbReference type="Proteomes" id="UP000572528"/>
    </source>
</evidence>
<dbReference type="SMART" id="SM00833">
    <property type="entry name" value="CobW_C"/>
    <property type="match status" value="1"/>
</dbReference>
<evidence type="ECO:0000259" key="2">
    <source>
        <dbReference type="SMART" id="SM00833"/>
    </source>
</evidence>
<dbReference type="InterPro" id="IPR011629">
    <property type="entry name" value="CobW-like_C"/>
</dbReference>
<name>A0A853ENG0_9ACTO</name>
<gene>
    <name evidence="3" type="ORF">HZZ05_09180</name>
</gene>
<dbReference type="EMBL" id="JACBXV010000130">
    <property type="protein sequence ID" value="NYS69681.1"/>
    <property type="molecule type" value="Genomic_DNA"/>
</dbReference>
<feature type="domain" description="CobW C-terminal" evidence="2">
    <location>
        <begin position="260"/>
        <end position="395"/>
    </location>
</feature>
<dbReference type="AlphaFoldDB" id="A0A853ENG0"/>
<evidence type="ECO:0000256" key="1">
    <source>
        <dbReference type="SAM" id="MobiDB-lite"/>
    </source>
</evidence>
<dbReference type="RefSeq" id="WP_179900950.1">
    <property type="nucleotide sequence ID" value="NZ_JACBXV010000130.1"/>
</dbReference>
<evidence type="ECO:0000313" key="3">
    <source>
        <dbReference type="EMBL" id="NYS69681.1"/>
    </source>
</evidence>
<organism evidence="3 4">
    <name type="scientific">Actinomyces bowdenii</name>
    <dbReference type="NCBI Taxonomy" id="131109"/>
    <lineage>
        <taxon>Bacteria</taxon>
        <taxon>Bacillati</taxon>
        <taxon>Actinomycetota</taxon>
        <taxon>Actinomycetes</taxon>
        <taxon>Actinomycetales</taxon>
        <taxon>Actinomycetaceae</taxon>
        <taxon>Actinomyces</taxon>
    </lineage>
</organism>
<accession>A0A853ENG0</accession>
<sequence length="422" mass="43855">MIVTPVKWIEDAVPDTAHSLALISAVDPALLGLIDLALSGEDAVVIRASLLPQEGPEGIVRLVSTGGLDQEPVSLDLPMPTHCHTCSLREVLVAVAQDRAIQDPGGTTVVLLPPAIELVHLVPRLAQELEEVGRAEGLDLRLAGVAHALEASTAQDELLEHHLLSERGLEAHPEDARCTGEVHMVNLGYADLILSLGQDEAGAGADLIEHLRPHSTLLLPGMDAPLLECLLAITHDAGAAIGRVHPATTQAWGGPDEHGVWTLDLFATLPFHPGRLRELVADLAGHGLCARGCFWLPSRPGRVCAWEVAGGALSVGDAGSWAEVPDLPGPGEAQTGALAGVGLDGAAASGAGPAPVPGGAPDGAAPGEPRCHLVVTGVGDPQVREQVRRAFDRVLLRSEEMSHALAWIGVDDGLGDWFGGED</sequence>
<feature type="compositionally biased region" description="Low complexity" evidence="1">
    <location>
        <begin position="349"/>
        <end position="367"/>
    </location>
</feature>
<proteinExistence type="predicted"/>
<reference evidence="3 4" key="1">
    <citation type="submission" date="2020-07" db="EMBL/GenBank/DDBJ databases">
        <title>MOT database genomes.</title>
        <authorList>
            <person name="Joseph S."/>
            <person name="Aduse-Opoku J."/>
            <person name="Hashim A."/>
            <person name="Wade W."/>
            <person name="Curtis M."/>
        </authorList>
    </citation>
    <scope>NUCLEOTIDE SEQUENCE [LARGE SCALE GENOMIC DNA]</scope>
    <source>
        <strain evidence="3 4">WMus004</strain>
    </source>
</reference>
<feature type="region of interest" description="Disordered" evidence="1">
    <location>
        <begin position="349"/>
        <end position="368"/>
    </location>
</feature>
<protein>
    <submittedName>
        <fullName evidence="3">Cobalamin biosynthesis protein CobW</fullName>
    </submittedName>
</protein>
<dbReference type="Proteomes" id="UP000572528">
    <property type="component" value="Unassembled WGS sequence"/>
</dbReference>
<comment type="caution">
    <text evidence="3">The sequence shown here is derived from an EMBL/GenBank/DDBJ whole genome shotgun (WGS) entry which is preliminary data.</text>
</comment>